<name>A0ABX6EZU2_KLUMA</name>
<protein>
    <submittedName>
        <fullName evidence="1">Uncharacterized protein</fullName>
    </submittedName>
</protein>
<evidence type="ECO:0000313" key="1">
    <source>
        <dbReference type="EMBL" id="QGN17865.1"/>
    </source>
</evidence>
<reference evidence="1 2" key="1">
    <citation type="submission" date="2016-03" db="EMBL/GenBank/DDBJ databases">
        <title>How can Kluyveromyces marxianus grow so fast - potential evolutionary course in Saccharomyces Complex revealed by comparative genomics.</title>
        <authorList>
            <person name="Mo W."/>
            <person name="Lu W."/>
            <person name="Yang X."/>
            <person name="Qi J."/>
            <person name="Lv H."/>
        </authorList>
    </citation>
    <scope>NUCLEOTIDE SEQUENCE [LARGE SCALE GENOMIC DNA]</scope>
    <source>
        <strain evidence="1 2">FIM1</strain>
    </source>
</reference>
<evidence type="ECO:0000313" key="2">
    <source>
        <dbReference type="Proteomes" id="UP000422736"/>
    </source>
</evidence>
<proteinExistence type="predicted"/>
<dbReference type="Proteomes" id="UP000422736">
    <property type="component" value="Chromosome 8"/>
</dbReference>
<keyword evidence="2" id="KW-1185">Reference proteome</keyword>
<organism evidence="1 2">
    <name type="scientific">Kluyveromyces marxianus</name>
    <name type="common">Yeast</name>
    <name type="synonym">Candida kefyr</name>
    <dbReference type="NCBI Taxonomy" id="4911"/>
    <lineage>
        <taxon>Eukaryota</taxon>
        <taxon>Fungi</taxon>
        <taxon>Dikarya</taxon>
        <taxon>Ascomycota</taxon>
        <taxon>Saccharomycotina</taxon>
        <taxon>Saccharomycetes</taxon>
        <taxon>Saccharomycetales</taxon>
        <taxon>Saccharomycetaceae</taxon>
        <taxon>Kluyveromyces</taxon>
    </lineage>
</organism>
<dbReference type="EMBL" id="CP015060">
    <property type="protein sequence ID" value="QGN17865.1"/>
    <property type="molecule type" value="Genomic_DNA"/>
</dbReference>
<accession>A0ABX6EZU2</accession>
<gene>
    <name evidence="1" type="ORF">FIM1_5074</name>
</gene>
<sequence>MSYSERWYFYDSPDGMRIDTLDDDLRVFCTVEVADYNGIQGIWVTDESNEEIKMFLSELVCCGTTRDDNRITKVLSKHKVFLVPHVFRNDEIYDLIPRLAPLDSEILKVDYSVSETRLLNQFQIEIRPGDFPEGQGSLPRLLSEKFGIVDTLPIKAVSVASQRTTLTPMHLEQPGPSSSSSRAAGCLVVLEYLFTHTSSLHHHK</sequence>